<dbReference type="GO" id="GO:0016020">
    <property type="term" value="C:membrane"/>
    <property type="evidence" value="ECO:0007669"/>
    <property type="project" value="UniProtKB-SubCell"/>
</dbReference>
<feature type="transmembrane region" description="Helical" evidence="5">
    <location>
        <begin position="93"/>
        <end position="112"/>
    </location>
</feature>
<name>A0A512NQU6_9HYPH</name>
<dbReference type="RefSeq" id="WP_170303782.1">
    <property type="nucleotide sequence ID" value="NZ_BKAJ01000215.1"/>
</dbReference>
<dbReference type="Pfam" id="PF13515">
    <property type="entry name" value="FUSC_2"/>
    <property type="match status" value="1"/>
</dbReference>
<proteinExistence type="predicted"/>
<keyword evidence="2 5" id="KW-0812">Transmembrane</keyword>
<reference evidence="7 8" key="1">
    <citation type="submission" date="2019-07" db="EMBL/GenBank/DDBJ databases">
        <title>Whole genome shotgun sequence of Reyranella soli NBRC 108950.</title>
        <authorList>
            <person name="Hosoyama A."/>
            <person name="Uohara A."/>
            <person name="Ohji S."/>
            <person name="Ichikawa N."/>
        </authorList>
    </citation>
    <scope>NUCLEOTIDE SEQUENCE [LARGE SCALE GENOMIC DNA]</scope>
    <source>
        <strain evidence="7 8">NBRC 108950</strain>
    </source>
</reference>
<evidence type="ECO:0000313" key="8">
    <source>
        <dbReference type="Proteomes" id="UP000321058"/>
    </source>
</evidence>
<dbReference type="InterPro" id="IPR049453">
    <property type="entry name" value="Memb_transporter_dom"/>
</dbReference>
<accession>A0A512NQU6</accession>
<evidence type="ECO:0000256" key="1">
    <source>
        <dbReference type="ARBA" id="ARBA00004141"/>
    </source>
</evidence>
<comment type="subcellular location">
    <subcellularLocation>
        <location evidence="1">Membrane</location>
        <topology evidence="1">Multi-pass membrane protein</topology>
    </subcellularLocation>
</comment>
<protein>
    <recommendedName>
        <fullName evidence="6">Integral membrane bound transporter domain-containing protein</fullName>
    </recommendedName>
</protein>
<comment type="caution">
    <text evidence="7">The sequence shown here is derived from an EMBL/GenBank/DDBJ whole genome shotgun (WGS) entry which is preliminary data.</text>
</comment>
<feature type="transmembrane region" description="Helical" evidence="5">
    <location>
        <begin position="20"/>
        <end position="37"/>
    </location>
</feature>
<organism evidence="7 8">
    <name type="scientific">Reyranella soli</name>
    <dbReference type="NCBI Taxonomy" id="1230389"/>
    <lineage>
        <taxon>Bacteria</taxon>
        <taxon>Pseudomonadati</taxon>
        <taxon>Pseudomonadota</taxon>
        <taxon>Alphaproteobacteria</taxon>
        <taxon>Hyphomicrobiales</taxon>
        <taxon>Reyranellaceae</taxon>
        <taxon>Reyranella</taxon>
    </lineage>
</organism>
<evidence type="ECO:0000256" key="3">
    <source>
        <dbReference type="ARBA" id="ARBA00022989"/>
    </source>
</evidence>
<feature type="transmembrane region" description="Helical" evidence="5">
    <location>
        <begin position="71"/>
        <end position="87"/>
    </location>
</feature>
<evidence type="ECO:0000256" key="4">
    <source>
        <dbReference type="ARBA" id="ARBA00023136"/>
    </source>
</evidence>
<dbReference type="Proteomes" id="UP000321058">
    <property type="component" value="Unassembled WGS sequence"/>
</dbReference>
<dbReference type="EMBL" id="BKAJ01000215">
    <property type="protein sequence ID" value="GEP61330.1"/>
    <property type="molecule type" value="Genomic_DNA"/>
</dbReference>
<keyword evidence="3 5" id="KW-1133">Transmembrane helix</keyword>
<evidence type="ECO:0000313" key="7">
    <source>
        <dbReference type="EMBL" id="GEP61330.1"/>
    </source>
</evidence>
<evidence type="ECO:0000256" key="2">
    <source>
        <dbReference type="ARBA" id="ARBA00022692"/>
    </source>
</evidence>
<gene>
    <name evidence="7" type="ORF">RSO01_84960</name>
</gene>
<evidence type="ECO:0000259" key="6">
    <source>
        <dbReference type="Pfam" id="PF13515"/>
    </source>
</evidence>
<sequence>MQTNQSWRWPFSMPQDILGIRFALNVAIATVIVWYSLKYMVDTNPIWAIASMVAASDPQVNEAARMFRSRLINVLVGGVVGLLFLVVGGPAEWMLPFALAVTVLLSSYVVHIQTMWRQAPITAAIVIASGVTSHSRVSGVEHGLHKVAEVVFGCLVGLLVSWAMAKIWPINRPADLKGP</sequence>
<keyword evidence="8" id="KW-1185">Reference proteome</keyword>
<evidence type="ECO:0000256" key="5">
    <source>
        <dbReference type="SAM" id="Phobius"/>
    </source>
</evidence>
<dbReference type="AlphaFoldDB" id="A0A512NQU6"/>
<keyword evidence="4 5" id="KW-0472">Membrane</keyword>
<feature type="domain" description="Integral membrane bound transporter" evidence="6">
    <location>
        <begin position="39"/>
        <end position="160"/>
    </location>
</feature>